<dbReference type="InterPro" id="IPR013785">
    <property type="entry name" value="Aldolase_TIM"/>
</dbReference>
<feature type="binding site" evidence="7">
    <location>
        <position position="449"/>
    </location>
    <ligand>
        <name>substrate</name>
    </ligand>
</feature>
<dbReference type="FunFam" id="3.20.20.70:FF:000118">
    <property type="entry name" value="Alpha-galactosidase"/>
    <property type="match status" value="1"/>
</dbReference>
<dbReference type="InterPro" id="IPR050985">
    <property type="entry name" value="Alpha-glycosidase_related"/>
</dbReference>
<accession>A0A136JCQ4</accession>
<dbReference type="InterPro" id="IPR038417">
    <property type="entry name" value="Alpga-gal_N_sf"/>
</dbReference>
<keyword evidence="4 5" id="KW-0326">Glycosidase</keyword>
<evidence type="ECO:0000256" key="1">
    <source>
        <dbReference type="ARBA" id="ARBA00001255"/>
    </source>
</evidence>
<dbReference type="PROSITE" id="PS00512">
    <property type="entry name" value="ALPHA_GALACTOSIDASE"/>
    <property type="match status" value="1"/>
</dbReference>
<dbReference type="GO" id="GO:0016052">
    <property type="term" value="P:carbohydrate catabolic process"/>
    <property type="evidence" value="ECO:0007669"/>
    <property type="project" value="InterPro"/>
</dbReference>
<feature type="active site" description="Proton donor" evidence="6">
    <location>
        <position position="547"/>
    </location>
</feature>
<proteinExistence type="inferred from homology"/>
<feature type="binding site" evidence="7">
    <location>
        <begin position="368"/>
        <end position="369"/>
    </location>
    <ligand>
        <name>substrate</name>
    </ligand>
</feature>
<feature type="domain" description="Glycosyl hydrolase family 36 N-terminal" evidence="9">
    <location>
        <begin position="40"/>
        <end position="287"/>
    </location>
</feature>
<dbReference type="OrthoDB" id="5795902at2759"/>
<feature type="binding site" evidence="7">
    <location>
        <position position="525"/>
    </location>
    <ligand>
        <name>substrate</name>
    </ligand>
</feature>
<dbReference type="Pfam" id="PF02065">
    <property type="entry name" value="Melibiase"/>
    <property type="match status" value="1"/>
</dbReference>
<dbReference type="PANTHER" id="PTHR43053">
    <property type="entry name" value="GLYCOSIDASE FAMILY 31"/>
    <property type="match status" value="1"/>
</dbReference>
<evidence type="ECO:0000256" key="3">
    <source>
        <dbReference type="ARBA" id="ARBA00022801"/>
    </source>
</evidence>
<protein>
    <recommendedName>
        <fullName evidence="2 5">Alpha-galactosidase</fullName>
        <ecNumber evidence="2 5">3.2.1.22</ecNumber>
    </recommendedName>
</protein>
<evidence type="ECO:0000256" key="6">
    <source>
        <dbReference type="PIRSR" id="PIRSR005536-1"/>
    </source>
</evidence>
<dbReference type="InParanoid" id="A0A136JCQ4"/>
<dbReference type="Gene3D" id="3.20.20.70">
    <property type="entry name" value="Aldolase class I"/>
    <property type="match status" value="1"/>
</dbReference>
<dbReference type="InterPro" id="IPR031704">
    <property type="entry name" value="Glyco_hydro_36_N"/>
</dbReference>
<sequence>MGPSASSGGQAIVVSSKDLTFALNGHDISYRFHVDPDSGDLISTHFGGRVDEDGPGLARSFGVWSPKDHSRRREFPDLGRGDFRVPAVHIRHASGYTVSRFRYQSHSVSSGKPSLEGLPCTFGTDGQVETLAVRLHDEASGVSAELSYSVFAEHDAIARSVKVTNGGDKSVTVEKLASMSFDLPAAADDEGYHLVGLHGEWGRERQPVRSKIRPGVQGFASTQGASSHWQNPFFALCSGDATETHGDAWGVALVYSGSHQSEIELGPRGSVRANIGMNPLQLSWPLEPGQSLSSPECIAVYSGSGLGDMSRKLHRLVRNNLMRSNFAREPRPVLLNPWEGITFNFDDKALYEIAEQTAQLGIKLFVIDDGWFGDKHLRVDDHAGLGDWVPNPKRFPDGMGTFARNIRCRHGLQLGLWIEPEMVNKQSELFEAHPDWVLEVGSQTTTPIRHQFVLDLGRSEVQLYLIDAISTLLKSAPIRYVKWDFNRPVIEAPSPASYHKYMLGLYRVLSTLLHERHLDVLWEGCASGGGRFDLGMLHYFPQIWTSDNTDALDRVLIQMGTSLAYPACSMGAHVSRSPNEVTHREASLTFRAHVAMMGGSFGVELDPRKLSGEERETLPGLIKLGEKVNPIVVQGDMYRLALPEKSNFPAVLFLSVDGRQGVLFLFQIRLVMMSDRPPIRLQGLDPQARYAFDDGREFSGRTLMNAGIVPGVKTDLTSEMIILTKL</sequence>
<dbReference type="InterPro" id="IPR031705">
    <property type="entry name" value="Glyco_hydro_36_C"/>
</dbReference>
<dbReference type="Proteomes" id="UP000070501">
    <property type="component" value="Unassembled WGS sequence"/>
</dbReference>
<feature type="domain" description="Glycosyl hydrolase family 36 C-terminal" evidence="8">
    <location>
        <begin position="649"/>
        <end position="723"/>
    </location>
</feature>
<dbReference type="Pfam" id="PF16874">
    <property type="entry name" value="Glyco_hydro_36C"/>
    <property type="match status" value="1"/>
</dbReference>
<name>A0A136JCQ4_9PEZI</name>
<comment type="function">
    <text evidence="5">Hydrolyzes a variety of simple alpha-D-galactoside as well as more complex molecules such as oligosaccharides and polysaccharides.</text>
</comment>
<dbReference type="EMBL" id="KQ964246">
    <property type="protein sequence ID" value="KXJ94941.1"/>
    <property type="molecule type" value="Genomic_DNA"/>
</dbReference>
<evidence type="ECO:0000259" key="8">
    <source>
        <dbReference type="Pfam" id="PF16874"/>
    </source>
</evidence>
<evidence type="ECO:0000256" key="7">
    <source>
        <dbReference type="PIRSR" id="PIRSR005536-2"/>
    </source>
</evidence>
<gene>
    <name evidence="10" type="ORF">Micbo1qcDRAFT_216546</name>
</gene>
<dbReference type="PRINTS" id="PR00743">
    <property type="entry name" value="GLHYDRLASE36"/>
</dbReference>
<feature type="binding site" evidence="7">
    <location>
        <begin position="482"/>
        <end position="486"/>
    </location>
    <ligand>
        <name>substrate</name>
    </ligand>
</feature>
<comment type="similarity">
    <text evidence="5">Belongs to the glycosyl hydrolase.</text>
</comment>
<evidence type="ECO:0000256" key="5">
    <source>
        <dbReference type="PIRNR" id="PIRNR005536"/>
    </source>
</evidence>
<evidence type="ECO:0000313" key="10">
    <source>
        <dbReference type="EMBL" id="KXJ94941.1"/>
    </source>
</evidence>
<organism evidence="10 11">
    <name type="scientific">Microdochium bolleyi</name>
    <dbReference type="NCBI Taxonomy" id="196109"/>
    <lineage>
        <taxon>Eukaryota</taxon>
        <taxon>Fungi</taxon>
        <taxon>Dikarya</taxon>
        <taxon>Ascomycota</taxon>
        <taxon>Pezizomycotina</taxon>
        <taxon>Sordariomycetes</taxon>
        <taxon>Xylariomycetidae</taxon>
        <taxon>Xylariales</taxon>
        <taxon>Microdochiaceae</taxon>
        <taxon>Microdochium</taxon>
    </lineage>
</organism>
<feature type="binding site" evidence="7">
    <location>
        <position position="547"/>
    </location>
    <ligand>
        <name>substrate</name>
    </ligand>
</feature>
<dbReference type="AlphaFoldDB" id="A0A136JCQ4"/>
<reference evidence="11" key="1">
    <citation type="submission" date="2016-02" db="EMBL/GenBank/DDBJ databases">
        <title>Draft genome sequence of Microdochium bolleyi, a fungal endophyte of beachgrass.</title>
        <authorList>
            <consortium name="DOE Joint Genome Institute"/>
            <person name="David A.S."/>
            <person name="May G."/>
            <person name="Haridas S."/>
            <person name="Lim J."/>
            <person name="Wang M."/>
            <person name="Labutti K."/>
            <person name="Lipzen A."/>
            <person name="Barry K."/>
            <person name="Grigoriev I.V."/>
        </authorList>
    </citation>
    <scope>NUCLEOTIDE SEQUENCE [LARGE SCALE GENOMIC DNA]</scope>
    <source>
        <strain evidence="11">J235TASD1</strain>
    </source>
</reference>
<dbReference type="Gene3D" id="2.70.98.60">
    <property type="entry name" value="alpha-galactosidase from lactobacil brevis"/>
    <property type="match status" value="1"/>
</dbReference>
<dbReference type="PANTHER" id="PTHR43053:SF3">
    <property type="entry name" value="ALPHA-GALACTOSIDASE C-RELATED"/>
    <property type="match status" value="1"/>
</dbReference>
<dbReference type="Pfam" id="PF16875">
    <property type="entry name" value="Glyco_hydro_36N"/>
    <property type="match status" value="1"/>
</dbReference>
<keyword evidence="3 5" id="KW-0378">Hydrolase</keyword>
<dbReference type="InterPro" id="IPR013780">
    <property type="entry name" value="Glyco_hydro_b"/>
</dbReference>
<evidence type="ECO:0000256" key="4">
    <source>
        <dbReference type="ARBA" id="ARBA00023295"/>
    </source>
</evidence>
<feature type="binding site" evidence="7">
    <location>
        <position position="201"/>
    </location>
    <ligand>
        <name>substrate</name>
    </ligand>
</feature>
<keyword evidence="11" id="KW-1185">Reference proteome</keyword>
<comment type="catalytic activity">
    <reaction evidence="1 5">
        <text>Hydrolysis of terminal, non-reducing alpha-D-galactose residues in alpha-D-galactosides, including galactose oligosaccharides, galactomannans and galactolipids.</text>
        <dbReference type="EC" id="3.2.1.22"/>
    </reaction>
</comment>
<dbReference type="CDD" id="cd14791">
    <property type="entry name" value="GH36"/>
    <property type="match status" value="1"/>
</dbReference>
<dbReference type="GO" id="GO:0004557">
    <property type="term" value="F:alpha-galactosidase activity"/>
    <property type="evidence" value="ECO:0007669"/>
    <property type="project" value="UniProtKB-UniRule"/>
</dbReference>
<evidence type="ECO:0000313" key="11">
    <source>
        <dbReference type="Proteomes" id="UP000070501"/>
    </source>
</evidence>
<dbReference type="EC" id="3.2.1.22" evidence="2 5"/>
<evidence type="ECO:0000256" key="2">
    <source>
        <dbReference type="ARBA" id="ARBA00012755"/>
    </source>
</evidence>
<feature type="active site" description="Nucleophile" evidence="6">
    <location>
        <position position="484"/>
    </location>
</feature>
<evidence type="ECO:0000259" key="9">
    <source>
        <dbReference type="Pfam" id="PF16875"/>
    </source>
</evidence>
<dbReference type="SUPFAM" id="SSF51445">
    <property type="entry name" value="(Trans)glycosidases"/>
    <property type="match status" value="1"/>
</dbReference>
<dbReference type="Gene3D" id="2.60.40.1180">
    <property type="entry name" value="Golgi alpha-mannosidase II"/>
    <property type="match status" value="1"/>
</dbReference>
<dbReference type="InterPro" id="IPR017853">
    <property type="entry name" value="GH"/>
</dbReference>
<dbReference type="InterPro" id="IPR002252">
    <property type="entry name" value="Glyco_hydro_36"/>
</dbReference>
<dbReference type="InterPro" id="IPR000111">
    <property type="entry name" value="Glyco_hydro_27/36_CS"/>
</dbReference>
<dbReference type="PIRSF" id="PIRSF005536">
    <property type="entry name" value="Agal"/>
    <property type="match status" value="1"/>
</dbReference>